<comment type="similarity">
    <text evidence="3">Belongs to the cytochrome P450 family.</text>
</comment>
<evidence type="ECO:0000256" key="9">
    <source>
        <dbReference type="PIRSR" id="PIRSR602401-1"/>
    </source>
</evidence>
<keyword evidence="10" id="KW-1133">Transmembrane helix</keyword>
<keyword evidence="6" id="KW-0560">Oxidoreductase</keyword>
<gene>
    <name evidence="11" type="ORF">E1B28_005752</name>
</gene>
<organism evidence="11 12">
    <name type="scientific">Marasmius oreades</name>
    <name type="common">fairy-ring Marasmius</name>
    <dbReference type="NCBI Taxonomy" id="181124"/>
    <lineage>
        <taxon>Eukaryota</taxon>
        <taxon>Fungi</taxon>
        <taxon>Dikarya</taxon>
        <taxon>Basidiomycota</taxon>
        <taxon>Agaricomycotina</taxon>
        <taxon>Agaricomycetes</taxon>
        <taxon>Agaricomycetidae</taxon>
        <taxon>Agaricales</taxon>
        <taxon>Marasmiineae</taxon>
        <taxon>Marasmiaceae</taxon>
        <taxon>Marasmius</taxon>
    </lineage>
</organism>
<dbReference type="GO" id="GO:0020037">
    <property type="term" value="F:heme binding"/>
    <property type="evidence" value="ECO:0007669"/>
    <property type="project" value="InterPro"/>
</dbReference>
<dbReference type="GeneID" id="66074828"/>
<reference evidence="11" key="1">
    <citation type="journal article" date="2021" name="Genome Biol. Evol.">
        <title>The assembled and annotated genome of the fairy-ring fungus Marasmius oreades.</title>
        <authorList>
            <person name="Hiltunen M."/>
            <person name="Ament-Velasquez S.L."/>
            <person name="Johannesson H."/>
        </authorList>
    </citation>
    <scope>NUCLEOTIDE SEQUENCE</scope>
    <source>
        <strain evidence="11">03SP1</strain>
    </source>
</reference>
<dbReference type="GO" id="GO:0016705">
    <property type="term" value="F:oxidoreductase activity, acting on paired donors, with incorporation or reduction of molecular oxygen"/>
    <property type="evidence" value="ECO:0007669"/>
    <property type="project" value="InterPro"/>
</dbReference>
<dbReference type="KEGG" id="more:E1B28_005752"/>
<dbReference type="SUPFAM" id="SSF48264">
    <property type="entry name" value="Cytochrome P450"/>
    <property type="match status" value="1"/>
</dbReference>
<keyword evidence="7 9" id="KW-0408">Iron</keyword>
<evidence type="ECO:0000256" key="4">
    <source>
        <dbReference type="ARBA" id="ARBA00022617"/>
    </source>
</evidence>
<accession>A0A9P7UVV9</accession>
<feature type="binding site" description="axial binding residue" evidence="9">
    <location>
        <position position="448"/>
    </location>
    <ligand>
        <name>heme</name>
        <dbReference type="ChEBI" id="CHEBI:30413"/>
    </ligand>
    <ligandPart>
        <name>Fe</name>
        <dbReference type="ChEBI" id="CHEBI:18248"/>
    </ligandPart>
</feature>
<evidence type="ECO:0000256" key="5">
    <source>
        <dbReference type="ARBA" id="ARBA00022723"/>
    </source>
</evidence>
<dbReference type="PANTHER" id="PTHR46300">
    <property type="entry name" value="P450, PUTATIVE (EUROFUNG)-RELATED-RELATED"/>
    <property type="match status" value="1"/>
</dbReference>
<keyword evidence="5 9" id="KW-0479">Metal-binding</keyword>
<keyword evidence="4 9" id="KW-0349">Heme</keyword>
<keyword evidence="10" id="KW-0812">Transmembrane</keyword>
<evidence type="ECO:0000256" key="10">
    <source>
        <dbReference type="SAM" id="Phobius"/>
    </source>
</evidence>
<evidence type="ECO:0000313" key="11">
    <source>
        <dbReference type="EMBL" id="KAG7094951.1"/>
    </source>
</evidence>
<dbReference type="PRINTS" id="PR00463">
    <property type="entry name" value="EP450I"/>
</dbReference>
<dbReference type="PRINTS" id="PR00385">
    <property type="entry name" value="P450"/>
</dbReference>
<proteinExistence type="inferred from homology"/>
<dbReference type="InterPro" id="IPR001128">
    <property type="entry name" value="Cyt_P450"/>
</dbReference>
<evidence type="ECO:0000256" key="2">
    <source>
        <dbReference type="ARBA" id="ARBA00005179"/>
    </source>
</evidence>
<evidence type="ECO:0000313" key="12">
    <source>
        <dbReference type="Proteomes" id="UP001049176"/>
    </source>
</evidence>
<comment type="pathway">
    <text evidence="2">Secondary metabolite biosynthesis.</text>
</comment>
<sequence length="528" mass="60404">MPLKTFPPNAFNNVYSLSLTVSLAAILAFWLFPRNRNFPPSPGRALPFLGHLHIMPTKKTWLTLSQWSKELGPIFHLNIAGQNIVVLGSHKLASDLLDRRSAIYSERPRNIVAGKLINGGMVFAFESHNAFWKRNRRAAQEALTNAKRYHHIQEREAYILCHQMLQKPDYWDDHLRRASSSLMLGIIYGLPPMLDSLDPNIRRANVYVQNTVAAAVPGAFLVEYLPWMMYLPRWMCAWRRYAEGLFARDSVFFEQLFSDVVVRVHKGTQIPSAASSFYENKEKLGMTDREAAWCATTLYGAGGDSTSGQMSWVLLSLVLYPDVQKKAQEEVDRVVGRDRMPTFKDLDPEQMPYLNAFLREIMRWRPIAPLSIPHRLKQDDYYEGYFLPKDTVVIPNAWAMNHDENVWGHDAEDFRPERHLNDDGKLKQALPDTHEESHVTYGYGRRICVGRNVANNSLRINTACVLWSFNLRPSTDDKGNFMLPDPHAYLDAGLAIRPEPFLFSLEPRQYDVITSIAHTVEASLGLTV</sequence>
<dbReference type="Pfam" id="PF00067">
    <property type="entry name" value="p450"/>
    <property type="match status" value="1"/>
</dbReference>
<dbReference type="GO" id="GO:0005506">
    <property type="term" value="F:iron ion binding"/>
    <property type="evidence" value="ECO:0007669"/>
    <property type="project" value="InterPro"/>
</dbReference>
<dbReference type="InterPro" id="IPR002401">
    <property type="entry name" value="Cyt_P450_E_grp-I"/>
</dbReference>
<comment type="cofactor">
    <cofactor evidence="1 9">
        <name>heme</name>
        <dbReference type="ChEBI" id="CHEBI:30413"/>
    </cofactor>
</comment>
<dbReference type="GO" id="GO:0004497">
    <property type="term" value="F:monooxygenase activity"/>
    <property type="evidence" value="ECO:0007669"/>
    <property type="project" value="UniProtKB-KW"/>
</dbReference>
<evidence type="ECO:0000256" key="1">
    <source>
        <dbReference type="ARBA" id="ARBA00001971"/>
    </source>
</evidence>
<evidence type="ECO:0000256" key="8">
    <source>
        <dbReference type="ARBA" id="ARBA00023033"/>
    </source>
</evidence>
<dbReference type="OrthoDB" id="2789670at2759"/>
<keyword evidence="8" id="KW-0503">Monooxygenase</keyword>
<dbReference type="AlphaFoldDB" id="A0A9P7UVV9"/>
<name>A0A9P7UVV9_9AGAR</name>
<dbReference type="InterPro" id="IPR050364">
    <property type="entry name" value="Cytochrome_P450_fung"/>
</dbReference>
<keyword evidence="10" id="KW-0472">Membrane</keyword>
<dbReference type="Gene3D" id="1.10.630.10">
    <property type="entry name" value="Cytochrome P450"/>
    <property type="match status" value="1"/>
</dbReference>
<evidence type="ECO:0000256" key="3">
    <source>
        <dbReference type="ARBA" id="ARBA00010617"/>
    </source>
</evidence>
<comment type="caution">
    <text evidence="11">The sequence shown here is derived from an EMBL/GenBank/DDBJ whole genome shotgun (WGS) entry which is preliminary data.</text>
</comment>
<feature type="transmembrane region" description="Helical" evidence="10">
    <location>
        <begin position="14"/>
        <end position="32"/>
    </location>
</feature>
<dbReference type="CDD" id="cd11065">
    <property type="entry name" value="CYP64-like"/>
    <property type="match status" value="1"/>
</dbReference>
<dbReference type="Proteomes" id="UP001049176">
    <property type="component" value="Chromosome 3"/>
</dbReference>
<protein>
    <recommendedName>
        <fullName evidence="13">Cytochrome P450</fullName>
    </recommendedName>
</protein>
<evidence type="ECO:0000256" key="6">
    <source>
        <dbReference type="ARBA" id="ARBA00023002"/>
    </source>
</evidence>
<keyword evidence="12" id="KW-1185">Reference proteome</keyword>
<dbReference type="RefSeq" id="XP_043011421.1">
    <property type="nucleotide sequence ID" value="XM_043150334.1"/>
</dbReference>
<dbReference type="InterPro" id="IPR036396">
    <property type="entry name" value="Cyt_P450_sf"/>
</dbReference>
<evidence type="ECO:0008006" key="13">
    <source>
        <dbReference type="Google" id="ProtNLM"/>
    </source>
</evidence>
<dbReference type="EMBL" id="CM032183">
    <property type="protein sequence ID" value="KAG7094951.1"/>
    <property type="molecule type" value="Genomic_DNA"/>
</dbReference>
<evidence type="ECO:0000256" key="7">
    <source>
        <dbReference type="ARBA" id="ARBA00023004"/>
    </source>
</evidence>